<dbReference type="Proteomes" id="UP001224890">
    <property type="component" value="Unassembled WGS sequence"/>
</dbReference>
<dbReference type="GeneID" id="85465696"/>
<proteinExistence type="predicted"/>
<evidence type="ECO:0000256" key="1">
    <source>
        <dbReference type="SAM" id="MobiDB-lite"/>
    </source>
</evidence>
<organism evidence="4 5">
    <name type="scientific">Colletotrichum godetiae</name>
    <dbReference type="NCBI Taxonomy" id="1209918"/>
    <lineage>
        <taxon>Eukaryota</taxon>
        <taxon>Fungi</taxon>
        <taxon>Dikarya</taxon>
        <taxon>Ascomycota</taxon>
        <taxon>Pezizomycotina</taxon>
        <taxon>Sordariomycetes</taxon>
        <taxon>Hypocreomycetidae</taxon>
        <taxon>Glomerellales</taxon>
        <taxon>Glomerellaceae</taxon>
        <taxon>Colletotrichum</taxon>
        <taxon>Colletotrichum acutatum species complex</taxon>
    </lineage>
</organism>
<feature type="transmembrane region" description="Helical" evidence="2">
    <location>
        <begin position="38"/>
        <end position="57"/>
    </location>
</feature>
<dbReference type="CDD" id="cd12148">
    <property type="entry name" value="fungal_TF_MHR"/>
    <property type="match status" value="1"/>
</dbReference>
<feature type="compositionally biased region" description="Polar residues" evidence="1">
    <location>
        <begin position="156"/>
        <end position="175"/>
    </location>
</feature>
<dbReference type="InterPro" id="IPR023041">
    <property type="entry name" value="Glucose_rcpt_Git3-like_N"/>
</dbReference>
<keyword evidence="5" id="KW-1185">Reference proteome</keyword>
<accession>A0AAJ0ACQ0</accession>
<dbReference type="RefSeq" id="XP_060423289.1">
    <property type="nucleotide sequence ID" value="XM_060581170.1"/>
</dbReference>
<feature type="domain" description="Glucose receptor Git3-like N-terminal" evidence="3">
    <location>
        <begin position="1"/>
        <end position="61"/>
    </location>
</feature>
<comment type="caution">
    <text evidence="4">The sequence shown here is derived from an EMBL/GenBank/DDBJ whole genome shotgun (WGS) entry which is preliminary data.</text>
</comment>
<dbReference type="InterPro" id="IPR053187">
    <property type="entry name" value="Notoamide_regulator"/>
</dbReference>
<gene>
    <name evidence="4" type="ORF">BDP55DRAFT_773261</name>
</gene>
<evidence type="ECO:0000259" key="3">
    <source>
        <dbReference type="Pfam" id="PF11710"/>
    </source>
</evidence>
<feature type="region of interest" description="Disordered" evidence="1">
    <location>
        <begin position="156"/>
        <end position="176"/>
    </location>
</feature>
<dbReference type="PANTHER" id="PTHR47256">
    <property type="entry name" value="ZN(II)2CYS6 TRANSCRIPTION FACTOR (EUROFUNG)-RELATED"/>
    <property type="match status" value="1"/>
</dbReference>
<evidence type="ECO:0000256" key="2">
    <source>
        <dbReference type="SAM" id="Phobius"/>
    </source>
</evidence>
<feature type="region of interest" description="Disordered" evidence="1">
    <location>
        <begin position="88"/>
        <end position="112"/>
    </location>
</feature>
<dbReference type="EMBL" id="JAHMHR010000072">
    <property type="protein sequence ID" value="KAK1658525.1"/>
    <property type="molecule type" value="Genomic_DNA"/>
</dbReference>
<evidence type="ECO:0000313" key="5">
    <source>
        <dbReference type="Proteomes" id="UP001224890"/>
    </source>
</evidence>
<keyword evidence="2" id="KW-1133">Transmembrane helix</keyword>
<keyword evidence="2" id="KW-0812">Transmembrane</keyword>
<reference evidence="4" key="1">
    <citation type="submission" date="2021-06" db="EMBL/GenBank/DDBJ databases">
        <title>Comparative genomics, transcriptomics and evolutionary studies reveal genomic signatures of adaptation to plant cell wall in hemibiotrophic fungi.</title>
        <authorList>
            <consortium name="DOE Joint Genome Institute"/>
            <person name="Baroncelli R."/>
            <person name="Diaz J.F."/>
            <person name="Benocci T."/>
            <person name="Peng M."/>
            <person name="Battaglia E."/>
            <person name="Haridas S."/>
            <person name="Andreopoulos W."/>
            <person name="Labutti K."/>
            <person name="Pangilinan J."/>
            <person name="Floch G.L."/>
            <person name="Makela M.R."/>
            <person name="Henrissat B."/>
            <person name="Grigoriev I.V."/>
            <person name="Crouch J.A."/>
            <person name="De Vries R.P."/>
            <person name="Sukno S.A."/>
            <person name="Thon M.R."/>
        </authorList>
    </citation>
    <scope>NUCLEOTIDE SEQUENCE</scope>
    <source>
        <strain evidence="4">CBS 193.32</strain>
    </source>
</reference>
<evidence type="ECO:0000313" key="4">
    <source>
        <dbReference type="EMBL" id="KAK1658525.1"/>
    </source>
</evidence>
<dbReference type="PANTHER" id="PTHR47256:SF1">
    <property type="entry name" value="ZN(II)2CYS6 TRANSCRIPTION FACTOR (EUROFUNG)"/>
    <property type="match status" value="1"/>
</dbReference>
<keyword evidence="2" id="KW-0472">Membrane</keyword>
<name>A0AAJ0ACQ0_9PEZI</name>
<sequence length="863" mass="97334">MASLAFINWPGYVNNGESCYLPVRPEWTRLALVWVPRYMILLLIVIVYTFIYINVTLRMRRFSRLSTMKRASAAQMLDDGSWSYIPSVPPAPTSRRGSEISMDGLERQRTSSAATTMTTEIELLHSRQRIMWNWPSYGTDDDGHIPVPDEVVSSRTLGPSMSHLSTTSRPISSPPKSYIPHDTVDLSPPDYHYQHQASCDGKPICSQCLRRSINCDYHRAIPQTLLDSIPAGSKIVDKDDALSNADAADLLGILKNVQDEDVLDAIQLLRSGYNAAEVGSTLLRHGAGLSNGALTRATLPPSQTSLEFELMMRHPIPYPAWAPVRPSKLNLQYLGLPRKGCWDGTSVNSTTNPLDGQRYTSFFGKRHRESISGVSSIIASPDLTTLYDNRLLGVDISKWTDLPITNEFSITVLSTYLETDHPIISLFDVDLFLEGLLGNIEFCSPLLVNALFSWACQGYMAKEPEAINFAFKFYEEAKKLWKVEKEAGVDHICTVIAVHYLTMTATSLGAGAEYVDFLGDTLEMAKRLELFNADSSDPPKFMIDNSINCQQVRAQTAWALFNSVTILSMHVHKRLLEFSPRFPIPDTRISLVGRNEQSKENKRRSFHSALFRENCKFFSIVHDMLQVIYGPTQIPYADAISLSFAEATYRRLLSWADGLPLEIAQGEQCTHHVMFLHICYHLAILDLFRSLTRQKYGFRIRLRSFDSQEATPEAVNAASVKQLKRIVLLYHLNYPESSFCLFWHSALLYLANAMLREASFSGNDEEVEFYFRLCITSYRTLYNGFRLAKGIALSLLSMALDKGVLGLQEAKAIRKDLELRGKRHDISDRVMEYFVVDLDFAVTNPSAAQAKKLVQNLERTLIS</sequence>
<protein>
    <recommendedName>
        <fullName evidence="3">Glucose receptor Git3-like N-terminal domain-containing protein</fullName>
    </recommendedName>
</protein>
<dbReference type="Pfam" id="PF11710">
    <property type="entry name" value="Git3"/>
    <property type="match status" value="1"/>
</dbReference>
<dbReference type="AlphaFoldDB" id="A0AAJ0ACQ0"/>